<organism evidence="1 2">
    <name type="scientific">Colletotrichum truncatum</name>
    <name type="common">Anthracnose fungus</name>
    <name type="synonym">Colletotrichum capsici</name>
    <dbReference type="NCBI Taxonomy" id="5467"/>
    <lineage>
        <taxon>Eukaryota</taxon>
        <taxon>Fungi</taxon>
        <taxon>Dikarya</taxon>
        <taxon>Ascomycota</taxon>
        <taxon>Pezizomycotina</taxon>
        <taxon>Sordariomycetes</taxon>
        <taxon>Hypocreomycetidae</taxon>
        <taxon>Glomerellales</taxon>
        <taxon>Glomerellaceae</taxon>
        <taxon>Colletotrichum</taxon>
        <taxon>Colletotrichum truncatum species complex</taxon>
    </lineage>
</organism>
<dbReference type="EMBL" id="VUJX02000010">
    <property type="protein sequence ID" value="KAL0931521.1"/>
    <property type="molecule type" value="Genomic_DNA"/>
</dbReference>
<protein>
    <submittedName>
        <fullName evidence="1">Uncharacterized protein</fullName>
    </submittedName>
</protein>
<accession>A0ACC3YIJ8</accession>
<evidence type="ECO:0000313" key="1">
    <source>
        <dbReference type="EMBL" id="KAL0931521.1"/>
    </source>
</evidence>
<name>A0ACC3YIJ8_COLTU</name>
<reference evidence="1 2" key="1">
    <citation type="journal article" date="2020" name="Phytopathology">
        <title>Genome Sequence Resources of Colletotrichum truncatum, C. plurivorum, C. musicola, and C. sojae: Four Species Pathogenic to Soybean (Glycine max).</title>
        <authorList>
            <person name="Rogerio F."/>
            <person name="Boufleur T.R."/>
            <person name="Ciampi-Guillardi M."/>
            <person name="Sukno S.A."/>
            <person name="Thon M.R."/>
            <person name="Massola Junior N.S."/>
            <person name="Baroncelli R."/>
        </authorList>
    </citation>
    <scope>NUCLEOTIDE SEQUENCE [LARGE SCALE GENOMIC DNA]</scope>
    <source>
        <strain evidence="1 2">CMES1059</strain>
    </source>
</reference>
<sequence>MRFSSLVLSAATASAAVITRQSNSPATKSKVLLGSPGFVSVADFDGKEFKVVANTSALGAPSWLAFKEPNLIYAVNENANDTSLFSFDSATNELKLVTNATGYGGVVSIEFNADKTRLVGTSFTDGTIDVWDTSSATELKLIKQLKSNDPVGPNTERQGTNHAHQAILDPSGRFFAVNDLGSDTVVIIDSKDDLFEITSHNRVPTPGCGPRHGVWYPAKAEKATHYLLVCEMLNLVQVFSVSYNDTGVAFTRTQELSTYGPNPPADGKGAAAEIAVTGDGKHVYVSNRLTGQDTDSIAHFKVKQTAATGGSPCSAAPGGIELEFVDSISSGGLFPRHFSLSKDEKTLLVGNQNGTSGLAAFSRAADSGKLTATAVASLPVTAFGVQGGALGAAPGPQFVLQIV</sequence>
<gene>
    <name evidence="1" type="ORF">CTRU02_214256</name>
</gene>
<keyword evidence="2" id="KW-1185">Reference proteome</keyword>
<comment type="caution">
    <text evidence="1">The sequence shown here is derived from an EMBL/GenBank/DDBJ whole genome shotgun (WGS) entry which is preliminary data.</text>
</comment>
<evidence type="ECO:0000313" key="2">
    <source>
        <dbReference type="Proteomes" id="UP000805649"/>
    </source>
</evidence>
<proteinExistence type="predicted"/>
<dbReference type="Proteomes" id="UP000805649">
    <property type="component" value="Unassembled WGS sequence"/>
</dbReference>